<dbReference type="OrthoDB" id="2014825at2759"/>
<dbReference type="InterPro" id="IPR045573">
    <property type="entry name" value="Fut8_N_cat"/>
</dbReference>
<reference evidence="5" key="2">
    <citation type="submission" date="2012-11" db="EMBL/GenBank/DDBJ databases">
        <authorList>
            <person name="Kuo A."/>
            <person name="Curtis B.A."/>
            <person name="Tanifuji G."/>
            <person name="Burki F."/>
            <person name="Gruber A."/>
            <person name="Irimia M."/>
            <person name="Maruyama S."/>
            <person name="Arias M.C."/>
            <person name="Ball S.G."/>
            <person name="Gile G.H."/>
            <person name="Hirakawa Y."/>
            <person name="Hopkins J.F."/>
            <person name="Rensing S.A."/>
            <person name="Schmutz J."/>
            <person name="Symeonidi A."/>
            <person name="Elias M."/>
            <person name="Eveleigh R.J."/>
            <person name="Herman E.K."/>
            <person name="Klute M.J."/>
            <person name="Nakayama T."/>
            <person name="Obornik M."/>
            <person name="Reyes-Prieto A."/>
            <person name="Armbrust E.V."/>
            <person name="Aves S.J."/>
            <person name="Beiko R.G."/>
            <person name="Coutinho P."/>
            <person name="Dacks J.B."/>
            <person name="Durnford D.G."/>
            <person name="Fast N.M."/>
            <person name="Green B.R."/>
            <person name="Grisdale C."/>
            <person name="Hempe F."/>
            <person name="Henrissat B."/>
            <person name="Hoppner M.P."/>
            <person name="Ishida K.-I."/>
            <person name="Kim E."/>
            <person name="Koreny L."/>
            <person name="Kroth P.G."/>
            <person name="Liu Y."/>
            <person name="Malik S.-B."/>
            <person name="Maier U.G."/>
            <person name="McRose D."/>
            <person name="Mock T."/>
            <person name="Neilson J.A."/>
            <person name="Onodera N.T."/>
            <person name="Poole A.M."/>
            <person name="Pritham E.J."/>
            <person name="Richards T.A."/>
            <person name="Rocap G."/>
            <person name="Roy S.W."/>
            <person name="Sarai C."/>
            <person name="Schaack S."/>
            <person name="Shirato S."/>
            <person name="Slamovits C.H."/>
            <person name="Spencer D.F."/>
            <person name="Suzuki S."/>
            <person name="Worden A.Z."/>
            <person name="Zauner S."/>
            <person name="Barry K."/>
            <person name="Bell C."/>
            <person name="Bharti A.K."/>
            <person name="Crow J.A."/>
            <person name="Grimwood J."/>
            <person name="Kramer R."/>
            <person name="Lindquist E."/>
            <person name="Lucas S."/>
            <person name="Salamov A."/>
            <person name="McFadden G.I."/>
            <person name="Lane C.E."/>
            <person name="Keeling P.J."/>
            <person name="Gray M.W."/>
            <person name="Grigoriev I.V."/>
            <person name="Archibald J.M."/>
        </authorList>
    </citation>
    <scope>NUCLEOTIDE SEQUENCE</scope>
    <source>
        <strain evidence="5">CCMP2712</strain>
    </source>
</reference>
<keyword evidence="1" id="KW-0732">Signal</keyword>
<dbReference type="GO" id="GO:0046921">
    <property type="term" value="F:alpha-(1-&gt;6)-fucosyltransferase activity"/>
    <property type="evidence" value="ECO:0007669"/>
    <property type="project" value="TreeGrafter"/>
</dbReference>
<dbReference type="eggNOG" id="KOG3705">
    <property type="taxonomic scope" value="Eukaryota"/>
</dbReference>
<evidence type="ECO:0000313" key="3">
    <source>
        <dbReference type="EMBL" id="EKX47971.1"/>
    </source>
</evidence>
<accession>L1JHJ7</accession>
<gene>
    <name evidence="3" type="ORF">GUITHDRAFT_106055</name>
</gene>
<dbReference type="RefSeq" id="XP_005834951.1">
    <property type="nucleotide sequence ID" value="XM_005834894.1"/>
</dbReference>
<keyword evidence="5" id="KW-1185">Reference proteome</keyword>
<evidence type="ECO:0000256" key="1">
    <source>
        <dbReference type="SAM" id="SignalP"/>
    </source>
</evidence>
<protein>
    <recommendedName>
        <fullName evidence="2">Alpha-(1,6)-fucosyltransferase N- and catalytic domain-containing protein</fullName>
    </recommendedName>
</protein>
<feature type="chain" id="PRO_5008771350" description="Alpha-(1,6)-fucosyltransferase N- and catalytic domain-containing protein" evidence="1">
    <location>
        <begin position="29"/>
        <end position="640"/>
    </location>
</feature>
<feature type="signal peptide" evidence="1">
    <location>
        <begin position="1"/>
        <end position="28"/>
    </location>
</feature>
<dbReference type="HOGENOM" id="CLU_427932_0_0_1"/>
<dbReference type="Gene3D" id="3.40.50.11350">
    <property type="match status" value="1"/>
</dbReference>
<dbReference type="KEGG" id="gtt:GUITHDRAFT_106055"/>
<dbReference type="Proteomes" id="UP000011087">
    <property type="component" value="Unassembled WGS sequence"/>
</dbReference>
<evidence type="ECO:0000313" key="5">
    <source>
        <dbReference type="Proteomes" id="UP000011087"/>
    </source>
</evidence>
<dbReference type="EnsemblProtists" id="EKX47971">
    <property type="protein sequence ID" value="EKX47971"/>
    <property type="gene ID" value="GUITHDRAFT_106055"/>
</dbReference>
<reference evidence="4" key="3">
    <citation type="submission" date="2016-03" db="UniProtKB">
        <authorList>
            <consortium name="EnsemblProtists"/>
        </authorList>
    </citation>
    <scope>IDENTIFICATION</scope>
</reference>
<dbReference type="Pfam" id="PF19745">
    <property type="entry name" value="FUT8_N_cat"/>
    <property type="match status" value="1"/>
</dbReference>
<reference evidence="3 5" key="1">
    <citation type="journal article" date="2012" name="Nature">
        <title>Algal genomes reveal evolutionary mosaicism and the fate of nucleomorphs.</title>
        <authorList>
            <consortium name="DOE Joint Genome Institute"/>
            <person name="Curtis B.A."/>
            <person name="Tanifuji G."/>
            <person name="Burki F."/>
            <person name="Gruber A."/>
            <person name="Irimia M."/>
            <person name="Maruyama S."/>
            <person name="Arias M.C."/>
            <person name="Ball S.G."/>
            <person name="Gile G.H."/>
            <person name="Hirakawa Y."/>
            <person name="Hopkins J.F."/>
            <person name="Kuo A."/>
            <person name="Rensing S.A."/>
            <person name="Schmutz J."/>
            <person name="Symeonidi A."/>
            <person name="Elias M."/>
            <person name="Eveleigh R.J."/>
            <person name="Herman E.K."/>
            <person name="Klute M.J."/>
            <person name="Nakayama T."/>
            <person name="Obornik M."/>
            <person name="Reyes-Prieto A."/>
            <person name="Armbrust E.V."/>
            <person name="Aves S.J."/>
            <person name="Beiko R.G."/>
            <person name="Coutinho P."/>
            <person name="Dacks J.B."/>
            <person name="Durnford D.G."/>
            <person name="Fast N.M."/>
            <person name="Green B.R."/>
            <person name="Grisdale C.J."/>
            <person name="Hempel F."/>
            <person name="Henrissat B."/>
            <person name="Hoppner M.P."/>
            <person name="Ishida K."/>
            <person name="Kim E."/>
            <person name="Koreny L."/>
            <person name="Kroth P.G."/>
            <person name="Liu Y."/>
            <person name="Malik S.B."/>
            <person name="Maier U.G."/>
            <person name="McRose D."/>
            <person name="Mock T."/>
            <person name="Neilson J.A."/>
            <person name="Onodera N.T."/>
            <person name="Poole A.M."/>
            <person name="Pritham E.J."/>
            <person name="Richards T.A."/>
            <person name="Rocap G."/>
            <person name="Roy S.W."/>
            <person name="Sarai C."/>
            <person name="Schaack S."/>
            <person name="Shirato S."/>
            <person name="Slamovits C.H."/>
            <person name="Spencer D.F."/>
            <person name="Suzuki S."/>
            <person name="Worden A.Z."/>
            <person name="Zauner S."/>
            <person name="Barry K."/>
            <person name="Bell C."/>
            <person name="Bharti A.K."/>
            <person name="Crow J.A."/>
            <person name="Grimwood J."/>
            <person name="Kramer R."/>
            <person name="Lindquist E."/>
            <person name="Lucas S."/>
            <person name="Salamov A."/>
            <person name="McFadden G.I."/>
            <person name="Lane C.E."/>
            <person name="Keeling P.J."/>
            <person name="Gray M.W."/>
            <person name="Grigoriev I.V."/>
            <person name="Archibald J.M."/>
        </authorList>
    </citation>
    <scope>NUCLEOTIDE SEQUENCE</scope>
    <source>
        <strain evidence="3 5">CCMP2712</strain>
    </source>
</reference>
<dbReference type="EMBL" id="JH992987">
    <property type="protein sequence ID" value="EKX47971.1"/>
    <property type="molecule type" value="Genomic_DNA"/>
</dbReference>
<feature type="domain" description="Alpha-(1,6)-fucosyltransferase N- and catalytic" evidence="2">
    <location>
        <begin position="325"/>
        <end position="622"/>
    </location>
</feature>
<sequence length="640" mass="71312">MMSRRLPRPSTSLSILAGLLITCALVSSDDERMQSGFKVELSFPPPNFVFEHPDDVQLAFSLADESAQGDIDIEIDWDRHIHLPISSDLTPRIPGLEEGPHVLKVSTNVNGVFQGPVAELNFFVRINEDGAVFDGEEVGGERWNDWLRSFMSVLVQHPPPDFTFGRNMPRFVEARITDREMQLDLEEAMDLMYSRNTIFQRRPYSLVVEVDSVVLGDYRRSKKIAIPLDLDEGRHTLVVHLKDVQGNVLQTTSQIFFVNNSFDPAAPQGQSACSRPKVGLKCFEKSQSCSEEENQTCSGHGRYLPPTDPSSHPCKAASSFSVGAAALSRQIARVQFPSACGEAFRLRVPLQGIGIMIQFLVAGVTEALMSRRTLVLHQEDWPWMKHADCGQASLECYFLPLTNCSSFKSIEEIHAKQLTRGHIKRAGLSMEETGNLNTNIGILVPSELLPPHQGSFWYRSHVLLHLLQLWPSRQAELRMLKNRIGFGAKGRVIGVHIRRGDACEASVGYRTPCQPSSRFVESIQTMIDKFGATQVFIASDDEEAIKEISSKLDVDVIRSELDVSMLSSNWYVEDRIRHGLLDAGAAGETAILDLFLLSSCDYFIGTFSSHFGALAFELMAASKGFLPPYISLDLAWAARH</sequence>
<dbReference type="PANTHER" id="PTHR13132">
    <property type="entry name" value="ALPHA- 1,6 -FUCOSYLTRANSFERASE"/>
    <property type="match status" value="1"/>
</dbReference>
<dbReference type="PaxDb" id="55529-EKX47971"/>
<evidence type="ECO:0000259" key="2">
    <source>
        <dbReference type="Pfam" id="PF19745"/>
    </source>
</evidence>
<evidence type="ECO:0000313" key="4">
    <source>
        <dbReference type="EnsemblProtists" id="EKX47971"/>
    </source>
</evidence>
<proteinExistence type="predicted"/>
<name>L1JHJ7_GUITC</name>
<dbReference type="AlphaFoldDB" id="L1JHJ7"/>
<dbReference type="GO" id="GO:0006487">
    <property type="term" value="P:protein N-linked glycosylation"/>
    <property type="evidence" value="ECO:0007669"/>
    <property type="project" value="TreeGrafter"/>
</dbReference>
<dbReference type="PANTHER" id="PTHR13132:SF29">
    <property type="entry name" value="ALPHA-(1,6)-FUCOSYLTRANSFERASE"/>
    <property type="match status" value="1"/>
</dbReference>
<dbReference type="GeneID" id="17304858"/>
<organism evidence="3">
    <name type="scientific">Guillardia theta (strain CCMP2712)</name>
    <name type="common">Cryptophyte</name>
    <dbReference type="NCBI Taxonomy" id="905079"/>
    <lineage>
        <taxon>Eukaryota</taxon>
        <taxon>Cryptophyceae</taxon>
        <taxon>Pyrenomonadales</taxon>
        <taxon>Geminigeraceae</taxon>
        <taxon>Guillardia</taxon>
    </lineage>
</organism>